<feature type="region of interest" description="C-terminal hotdog fold" evidence="5">
    <location>
        <begin position="145"/>
        <end position="303"/>
    </location>
</feature>
<evidence type="ECO:0000256" key="1">
    <source>
        <dbReference type="ARBA" id="ARBA00022450"/>
    </source>
</evidence>
<dbReference type="STRING" id="1432307.W9C7B3"/>
<dbReference type="PROSITE" id="PS52019">
    <property type="entry name" value="PKS_MFAS_DH"/>
    <property type="match status" value="1"/>
</dbReference>
<keyword evidence="2" id="KW-0597">Phosphoprotein</keyword>
<organism evidence="8 9">
    <name type="scientific">Sclerotinia borealis (strain F-4128)</name>
    <dbReference type="NCBI Taxonomy" id="1432307"/>
    <lineage>
        <taxon>Eukaryota</taxon>
        <taxon>Fungi</taxon>
        <taxon>Dikarya</taxon>
        <taxon>Ascomycota</taxon>
        <taxon>Pezizomycotina</taxon>
        <taxon>Leotiomycetes</taxon>
        <taxon>Helotiales</taxon>
        <taxon>Sclerotiniaceae</taxon>
        <taxon>Sclerotinia</taxon>
    </lineage>
</organism>
<feature type="active site" description="Proton acceptor; for dehydratase activity" evidence="5">
    <location>
        <position position="16"/>
    </location>
</feature>
<dbReference type="PROSITE" id="PS00012">
    <property type="entry name" value="PHOSPHOPANTETHEINE"/>
    <property type="match status" value="1"/>
</dbReference>
<dbReference type="InterPro" id="IPR042104">
    <property type="entry name" value="PKS_dehydratase_sf"/>
</dbReference>
<dbReference type="InterPro" id="IPR006162">
    <property type="entry name" value="Ppantetheine_attach_site"/>
</dbReference>
<evidence type="ECO:0000313" key="8">
    <source>
        <dbReference type="EMBL" id="ESZ91648.1"/>
    </source>
</evidence>
<evidence type="ECO:0000259" key="7">
    <source>
        <dbReference type="PROSITE" id="PS52019"/>
    </source>
</evidence>
<dbReference type="InterPro" id="IPR013968">
    <property type="entry name" value="PKS_KR"/>
</dbReference>
<dbReference type="InterPro" id="IPR009081">
    <property type="entry name" value="PP-bd_ACP"/>
</dbReference>
<gene>
    <name evidence="8" type="ORF">SBOR_7964</name>
</gene>
<dbReference type="GO" id="GO:0006633">
    <property type="term" value="P:fatty acid biosynthetic process"/>
    <property type="evidence" value="ECO:0007669"/>
    <property type="project" value="TreeGrafter"/>
</dbReference>
<evidence type="ECO:0000313" key="9">
    <source>
        <dbReference type="Proteomes" id="UP000019487"/>
    </source>
</evidence>
<dbReference type="InterPro" id="IPR049552">
    <property type="entry name" value="PKS_DH_N"/>
</dbReference>
<dbReference type="GO" id="GO:0044550">
    <property type="term" value="P:secondary metabolite biosynthetic process"/>
    <property type="evidence" value="ECO:0007669"/>
    <property type="project" value="TreeGrafter"/>
</dbReference>
<name>W9C7B3_SCLBF</name>
<dbReference type="HOGENOM" id="CLU_000022_31_0_1"/>
<dbReference type="GO" id="GO:1901336">
    <property type="term" value="P:lactone biosynthetic process"/>
    <property type="evidence" value="ECO:0007669"/>
    <property type="project" value="UniProtKB-ARBA"/>
</dbReference>
<dbReference type="SMART" id="SM00822">
    <property type="entry name" value="PKS_KR"/>
    <property type="match status" value="1"/>
</dbReference>
<dbReference type="PANTHER" id="PTHR43775">
    <property type="entry name" value="FATTY ACID SYNTHASE"/>
    <property type="match status" value="1"/>
</dbReference>
<dbReference type="SMART" id="SM00823">
    <property type="entry name" value="PKS_PP"/>
    <property type="match status" value="1"/>
</dbReference>
<dbReference type="SUPFAM" id="SSF50129">
    <property type="entry name" value="GroES-like"/>
    <property type="match status" value="1"/>
</dbReference>
<protein>
    <submittedName>
        <fullName evidence="8">Putative polyketide synthase</fullName>
    </submittedName>
</protein>
<dbReference type="Proteomes" id="UP000019487">
    <property type="component" value="Unassembled WGS sequence"/>
</dbReference>
<feature type="active site" description="Proton donor; for dehydratase activity" evidence="5">
    <location>
        <position position="213"/>
    </location>
</feature>
<dbReference type="InterPro" id="IPR011032">
    <property type="entry name" value="GroES-like_sf"/>
</dbReference>
<dbReference type="InterPro" id="IPR020806">
    <property type="entry name" value="PKS_PP-bd"/>
</dbReference>
<dbReference type="GO" id="GO:0031177">
    <property type="term" value="F:phosphopantetheine binding"/>
    <property type="evidence" value="ECO:0007669"/>
    <property type="project" value="InterPro"/>
</dbReference>
<dbReference type="InterPro" id="IPR049900">
    <property type="entry name" value="PKS_mFAS_DH"/>
</dbReference>
<reference evidence="8 9" key="1">
    <citation type="journal article" date="2014" name="Genome Announc.">
        <title>Draft genome sequence of Sclerotinia borealis, a psychrophilic plant pathogenic fungus.</title>
        <authorList>
            <person name="Mardanov A.V."/>
            <person name="Beletsky A.V."/>
            <person name="Kadnikov V.V."/>
            <person name="Ignatov A.N."/>
            <person name="Ravin N.V."/>
        </authorList>
    </citation>
    <scope>NUCLEOTIDE SEQUENCE [LARGE SCALE GENOMIC DNA]</scope>
    <source>
        <strain evidence="9">F-4157</strain>
    </source>
</reference>
<feature type="domain" description="PKS/mFAS DH" evidence="7">
    <location>
        <begin position="1"/>
        <end position="303"/>
    </location>
</feature>
<evidence type="ECO:0000256" key="2">
    <source>
        <dbReference type="ARBA" id="ARBA00022553"/>
    </source>
</evidence>
<dbReference type="Gene3D" id="3.40.50.720">
    <property type="entry name" value="NAD(P)-binding Rossmann-like Domain"/>
    <property type="match status" value="1"/>
</dbReference>
<dbReference type="InterPro" id="IPR050091">
    <property type="entry name" value="PKS_NRPS_Biosynth_Enz"/>
</dbReference>
<dbReference type="CDD" id="cd05195">
    <property type="entry name" value="enoyl_red"/>
    <property type="match status" value="1"/>
</dbReference>
<dbReference type="Gene3D" id="3.10.129.110">
    <property type="entry name" value="Polyketide synthase dehydratase"/>
    <property type="match status" value="1"/>
</dbReference>
<dbReference type="OrthoDB" id="329835at2759"/>
<comment type="caution">
    <text evidence="8">The sequence shown here is derived from an EMBL/GenBank/DDBJ whole genome shotgun (WGS) entry which is preliminary data.</text>
</comment>
<dbReference type="FunFam" id="3.40.50.720:FF:000209">
    <property type="entry name" value="Polyketide synthase Pks12"/>
    <property type="match status" value="1"/>
</dbReference>
<dbReference type="InterPro" id="IPR057326">
    <property type="entry name" value="KR_dom"/>
</dbReference>
<dbReference type="Pfam" id="PF08659">
    <property type="entry name" value="KR"/>
    <property type="match status" value="1"/>
</dbReference>
<dbReference type="InterPro" id="IPR049551">
    <property type="entry name" value="PKS_DH_C"/>
</dbReference>
<feature type="region of interest" description="N-terminal hotdog fold" evidence="5">
    <location>
        <begin position="1"/>
        <end position="117"/>
    </location>
</feature>
<evidence type="ECO:0000256" key="5">
    <source>
        <dbReference type="PROSITE-ProRule" id="PRU01363"/>
    </source>
</evidence>
<dbReference type="SMART" id="SM00826">
    <property type="entry name" value="PKS_DH"/>
    <property type="match status" value="1"/>
</dbReference>
<dbReference type="Pfam" id="PF14765">
    <property type="entry name" value="PS-DH"/>
    <property type="match status" value="1"/>
</dbReference>
<dbReference type="SUPFAM" id="SSF47336">
    <property type="entry name" value="ACP-like"/>
    <property type="match status" value="1"/>
</dbReference>
<dbReference type="GO" id="GO:0016491">
    <property type="term" value="F:oxidoreductase activity"/>
    <property type="evidence" value="ECO:0007669"/>
    <property type="project" value="InterPro"/>
</dbReference>
<sequence length="1453" mass="159538">MEELLKLSELPWVEDHKINDTIIYLAVGVLVMAIEAAKQLADPARLIKGFKLTDTYFMVALTIPASAQGIETQLVFSPPPGSSDRNTASWKFRLFSHDGTQWQEHSHGTIHIDYARRPNDLEGHEDLERLKGAQAAYSAVRESAVFRRTKDEFYDSAFKSGYTFGPLFRAMDDVAYSDRFSRRATASINCFEWKDTDGRDHFQEHVVHPVTLDGILQVSLAAFNRAGENVGSTAIFAEIEYIWVSRDGLCYQYADMVRSVGTFNNHGNVGYETSVIALDSSSSRVVLEAKGIKLRFVTGVAPAQDQARHPHLCYSIEWKPDIDLLKSNAHPPTTDTQTQAVDYKDILPGAQTLLVNFLDLLTFKKPDMKILHVTGPEVDVGNGTIVEELFHCQQGGTDPVLPCSELVSRSSTLQSTDTDTYDLVVGSCRSMLDTLDKTHRFLKPGGKLALLLENNPRIEHTEVNGYHTNNDVGFQRGPMSENSYSLRRSETSDVEYKGALENAGFTNILCSTTSTMDAAKLVTASKPRNAIVPKTLMNYVLVIEATPFQEEMARVLRSKFDGVALTCTICYLDQLTKTEEDSQQTLILFPELERSLLQNPSPAEFSRLRDALVSTKGLLWLTRRDEDGLLQPDRAMADGLTRVLRSENGQAVIVTAVLTHSPIPDQAEQIFTLVHATDFGTTNQEYEASYLQVDGGIHIGRLRPMANLSRTVFNKSSTYQSKVLPFGEAPPLRLAVETPGLLDSLYFDQDVLAEEPLSPGWVEIRVIAVGLNFKDLLLALGRENGTTFGNECAGVIHRTGGDTPFKIGDRVCVFSPTAFSTYTRVKAEYVARVPDEVSLSHAAAVPTQFVTAWYAIHTAARMQNGESILIHSAAGGTGQAALQIAQLLGCEVFATVGAEEKKRFLINHYGISEDHIFYSRNTTFARGILRLTAGRGIDVIINSLSGDMLLASWDIIAPHGRFIELGKKDIAANNGLPMRPFLRRATFTALEIGATAADFGILGKENIEHVLSIFVKERLHPVENFQVLPISHIKEGMRALQSGQSIGKIVFDMADDALVPVRVRSQSAWQLDSNKTYVIAGGTGGLGLMIAEWMVKQKGARYLLLLSRSGIKQSAIEAVNTVSNLRELGAVIEAPECDISDIDALRNVLERCRGSMPTIAGCVQSSMVLKDTVFTNMSHEDWVASTNPKVRGSWNLHTVLPGGLNFFILISSISGIVGSAGQANYAAGNTYMDALAHYRNALGERAVALDLGVMLDHGFLATNDALRNRILSAGLLRGISSSELLAILDHYCDPTSPISSLHTAQVAIGLAPASEFRAASLQAHSSHLSLPFYRHIFAGAAEPDQEASGDKFLEARRRQDFVSAKSPSDAGVIVSQALLERLATMTPGLRDRMDVKHLDERIQTFGVDSLQAIELRSWFAREFAADIPIFVILGEETLASIGLLVAEKSKLRV</sequence>
<keyword evidence="3" id="KW-0808">Transferase</keyword>
<dbReference type="Pfam" id="PF08240">
    <property type="entry name" value="ADH_N"/>
    <property type="match status" value="1"/>
</dbReference>
<dbReference type="Pfam" id="PF21089">
    <property type="entry name" value="PKS_DH_N"/>
    <property type="match status" value="1"/>
</dbReference>
<dbReference type="EMBL" id="AYSA01000474">
    <property type="protein sequence ID" value="ESZ91648.1"/>
    <property type="molecule type" value="Genomic_DNA"/>
</dbReference>
<dbReference type="InterPro" id="IPR020807">
    <property type="entry name" value="PKS_DH"/>
</dbReference>
<dbReference type="PROSITE" id="PS50075">
    <property type="entry name" value="CARRIER"/>
    <property type="match status" value="1"/>
</dbReference>
<proteinExistence type="predicted"/>
<keyword evidence="1" id="KW-0596">Phosphopantetheine</keyword>
<keyword evidence="4" id="KW-0511">Multifunctional enzyme</keyword>
<feature type="domain" description="Carrier" evidence="6">
    <location>
        <begin position="1369"/>
        <end position="1449"/>
    </location>
</feature>
<dbReference type="InterPro" id="IPR036736">
    <property type="entry name" value="ACP-like_sf"/>
</dbReference>
<dbReference type="Pfam" id="PF13602">
    <property type="entry name" value="ADH_zinc_N_2"/>
    <property type="match status" value="1"/>
</dbReference>
<dbReference type="InterPro" id="IPR013154">
    <property type="entry name" value="ADH-like_N"/>
</dbReference>
<dbReference type="InterPro" id="IPR020843">
    <property type="entry name" value="ER"/>
</dbReference>
<evidence type="ECO:0000256" key="4">
    <source>
        <dbReference type="ARBA" id="ARBA00023268"/>
    </source>
</evidence>
<accession>W9C7B3</accession>
<dbReference type="GO" id="GO:0004312">
    <property type="term" value="F:fatty acid synthase activity"/>
    <property type="evidence" value="ECO:0007669"/>
    <property type="project" value="TreeGrafter"/>
</dbReference>
<evidence type="ECO:0000259" key="6">
    <source>
        <dbReference type="PROSITE" id="PS50075"/>
    </source>
</evidence>
<evidence type="ECO:0000256" key="3">
    <source>
        <dbReference type="ARBA" id="ARBA00022679"/>
    </source>
</evidence>
<dbReference type="SUPFAM" id="SSF51735">
    <property type="entry name" value="NAD(P)-binding Rossmann-fold domains"/>
    <property type="match status" value="2"/>
</dbReference>
<dbReference type="PANTHER" id="PTHR43775:SF29">
    <property type="entry name" value="ASPERFURANONE POLYKETIDE SYNTHASE AFOG-RELATED"/>
    <property type="match status" value="1"/>
</dbReference>
<dbReference type="Gene3D" id="3.90.180.10">
    <property type="entry name" value="Medium-chain alcohol dehydrogenases, catalytic domain"/>
    <property type="match status" value="1"/>
</dbReference>
<dbReference type="InterPro" id="IPR036291">
    <property type="entry name" value="NAD(P)-bd_dom_sf"/>
</dbReference>
<keyword evidence="9" id="KW-1185">Reference proteome</keyword>
<dbReference type="SMART" id="SM00829">
    <property type="entry name" value="PKS_ER"/>
    <property type="match status" value="1"/>
</dbReference>